<keyword evidence="2" id="KW-1185">Reference proteome</keyword>
<dbReference type="AlphaFoldDB" id="A0A4U0PXL1"/>
<protein>
    <submittedName>
        <fullName evidence="1">Uncharacterized protein</fullName>
    </submittedName>
</protein>
<accession>A0A4U0PXL1</accession>
<sequence length="146" mass="15486">MDRARGGLLYLLESAAAACPLGQGERLEPGDVALLGRELAAPVPRDGLWLPGFTGPVARRCKCQIPVSCGAGVRARVVSGELDGVVGPLPWPALFVDVFLEPLAVLALPADADLRLLDGDIQREGGQLRALTRTHLLAWRLGEDDC</sequence>
<organism evidence="1 2">
    <name type="scientific">Chitiniphilus eburneus</name>
    <dbReference type="NCBI Taxonomy" id="2571148"/>
    <lineage>
        <taxon>Bacteria</taxon>
        <taxon>Pseudomonadati</taxon>
        <taxon>Pseudomonadota</taxon>
        <taxon>Betaproteobacteria</taxon>
        <taxon>Neisseriales</taxon>
        <taxon>Chitinibacteraceae</taxon>
        <taxon>Chitiniphilus</taxon>
    </lineage>
</organism>
<name>A0A4U0PXL1_9NEIS</name>
<dbReference type="OrthoDB" id="9780903at2"/>
<proteinExistence type="predicted"/>
<evidence type="ECO:0000313" key="1">
    <source>
        <dbReference type="EMBL" id="TJZ73326.1"/>
    </source>
</evidence>
<gene>
    <name evidence="1" type="ORF">FAZ21_10720</name>
</gene>
<reference evidence="1 2" key="1">
    <citation type="submission" date="2019-04" db="EMBL/GenBank/DDBJ databases">
        <title>Chitiniphilus eburnea sp. nov., a novel chitinolytic bacterium isolated from aquaculture sludge.</title>
        <authorList>
            <person name="Sheng M."/>
        </authorList>
    </citation>
    <scope>NUCLEOTIDE SEQUENCE [LARGE SCALE GENOMIC DNA]</scope>
    <source>
        <strain evidence="1 2">HX-2-15</strain>
    </source>
</reference>
<dbReference type="RefSeq" id="WP_136773442.1">
    <property type="nucleotide sequence ID" value="NZ_CP156074.1"/>
</dbReference>
<dbReference type="EMBL" id="SUMF01000010">
    <property type="protein sequence ID" value="TJZ73326.1"/>
    <property type="molecule type" value="Genomic_DNA"/>
</dbReference>
<comment type="caution">
    <text evidence="1">The sequence shown here is derived from an EMBL/GenBank/DDBJ whole genome shotgun (WGS) entry which is preliminary data.</text>
</comment>
<dbReference type="Proteomes" id="UP000310016">
    <property type="component" value="Unassembled WGS sequence"/>
</dbReference>
<evidence type="ECO:0000313" key="2">
    <source>
        <dbReference type="Proteomes" id="UP000310016"/>
    </source>
</evidence>